<accession>A0ABD3PTZ1</accession>
<sequence length="1177" mass="129538">MSMISERGQIRGTRSRKASEIHLILLFLPCIGLRFLDAKPGLRFLDSKPEALASLLGAHHSHHPPVQISQSSTQQTLLLFEHPAPHQQVKRPGTKEIIAKAITVIICGMATMSSIVHSTVILLAAHHCYANSLSNSTNAQLSGVKTSLDKAKKNVGRFHLGNHLKTPTNRERRLGLKVSERYHKNQHLIRRQDRAVPPFPEWATGADGINVVGAYPTPNNPNNYPPGEFPVDTTKTQDAMPFGDGPGVMPALPKGTPGFWNGTDYANEMWEVVACPVADVEGFLSNPLRCFFGTLEVDGTSTSDPFEFFADIFSDTDKISTVVTDIIVDTALDIIVGILPVDMFSDVFDALCPLFELISEILSFLGGGDTEEDGCFTDGSIWGSFLDVVTLGGACAIEDLVDRNLVENLYMKPCYDDTSETNPSGYGFCGGNTDFLCFRPFAGSQPDSPGVCLQTLLVDQVVTNEITLTMPFLTKIFQVIQMEYSNDKLDKAIGEIIDEFGQSGVLLDRVDDNVITILEKVINIEEKITPTRRRLGKDANDENIADKLQATKEAQQKEEAFEDIIDSFLNGDKKEEVLKAARDAGIPENIADVLTNQLLKYAKGPKMGSARDFIRDEMHTLLEDPTVSEQLISGMRESMKNLDKDNLVKEMSSMMLKMARNKKTGKLDIRRLKSIKNDLEELKNKGKSSDAKLKDVNFPRFLTGASDDGEFCDGDGADALRNLLKSFIRPAVSGILEAISSGFEVANQTSLASRFFKLTNFWDDDGPFSTLLEGLVDIFQVTAALFLFGDDDDLETKLPSNKRVLPIQQTKNGDVYLASGCDGNFEGELQFYGQIEDVIIKTLTALSEAIGQWINAPIELVKWLLEMLFRMFSHMSKVCTYLDGFVQFVNVEGTFENTRYILQEVACRPVAVLAKGSGCDGIDNNCDFERDECAEDTFPPKIDSTLARSECGAEDKYFDSEEAAEECILARTTATDDCGEVTGSVNVTFETQGKCTPAIKYTAKEFRCMGESFEEIIVKVDSTPPTVICDLTPPAPFTGTGSMKVQDAGFTYSATDNCSPDNLKVSIELFSNEIVATVDDMAWISEPNSKKQIKVSFQDNYCKNQAGSCRVEWPKTTMATNAKSREYMVRVIATDEAGNVGTCETNLFVQTNASAGSPLYHLKTMHVAASSVSSLFE</sequence>
<reference evidence="1 2" key="1">
    <citation type="submission" date="2024-10" db="EMBL/GenBank/DDBJ databases">
        <title>Updated reference genomes for cyclostephanoid diatoms.</title>
        <authorList>
            <person name="Roberts W.R."/>
            <person name="Alverson A.J."/>
        </authorList>
    </citation>
    <scope>NUCLEOTIDE SEQUENCE [LARGE SCALE GENOMIC DNA]</scope>
    <source>
        <strain evidence="1 2">AJA276-08</strain>
    </source>
</reference>
<evidence type="ECO:0000313" key="2">
    <source>
        <dbReference type="Proteomes" id="UP001530315"/>
    </source>
</evidence>
<comment type="caution">
    <text evidence="1">The sequence shown here is derived from an EMBL/GenBank/DDBJ whole genome shotgun (WGS) entry which is preliminary data.</text>
</comment>
<dbReference type="EMBL" id="JALLAZ020000592">
    <property type="protein sequence ID" value="KAL3791457.1"/>
    <property type="molecule type" value="Genomic_DNA"/>
</dbReference>
<dbReference type="Proteomes" id="UP001530315">
    <property type="component" value="Unassembled WGS sequence"/>
</dbReference>
<protein>
    <recommendedName>
        <fullName evidence="3">HYR domain-containing protein</fullName>
    </recommendedName>
</protein>
<name>A0ABD3PTZ1_9STRA</name>
<gene>
    <name evidence="1" type="ORF">ACHAW5_008076</name>
</gene>
<organism evidence="1 2">
    <name type="scientific">Stephanodiscus triporus</name>
    <dbReference type="NCBI Taxonomy" id="2934178"/>
    <lineage>
        <taxon>Eukaryota</taxon>
        <taxon>Sar</taxon>
        <taxon>Stramenopiles</taxon>
        <taxon>Ochrophyta</taxon>
        <taxon>Bacillariophyta</taxon>
        <taxon>Coscinodiscophyceae</taxon>
        <taxon>Thalassiosirophycidae</taxon>
        <taxon>Stephanodiscales</taxon>
        <taxon>Stephanodiscaceae</taxon>
        <taxon>Stephanodiscus</taxon>
    </lineage>
</organism>
<dbReference type="AlphaFoldDB" id="A0ABD3PTZ1"/>
<evidence type="ECO:0008006" key="3">
    <source>
        <dbReference type="Google" id="ProtNLM"/>
    </source>
</evidence>
<proteinExistence type="predicted"/>
<evidence type="ECO:0000313" key="1">
    <source>
        <dbReference type="EMBL" id="KAL3791457.1"/>
    </source>
</evidence>
<keyword evidence="2" id="KW-1185">Reference proteome</keyword>